<dbReference type="InterPro" id="IPR020301">
    <property type="entry name" value="Mrx7"/>
</dbReference>
<evidence type="ECO:0000313" key="2">
    <source>
        <dbReference type="Proteomes" id="UP000030706"/>
    </source>
</evidence>
<dbReference type="RefSeq" id="XP_029757265.1">
    <property type="nucleotide sequence ID" value="XM_029901176.1"/>
</dbReference>
<dbReference type="GeneID" id="40743482"/>
<dbReference type="OrthoDB" id="4138121at2759"/>
<protein>
    <submittedName>
        <fullName evidence="1">Uncharacterized protein</fullName>
    </submittedName>
</protein>
<dbReference type="Proteomes" id="UP000030706">
    <property type="component" value="Unassembled WGS sequence"/>
</dbReference>
<name>A0A074X6R2_AURPU</name>
<dbReference type="HOGENOM" id="CLU_1895773_0_0_1"/>
<keyword evidence="2" id="KW-1185">Reference proteome</keyword>
<gene>
    <name evidence="1" type="ORF">M438DRAFT_280637</name>
</gene>
<sequence length="134" mass="15401">MAPWVAVVEAWLVKRLLESHTFHQGVRRVHKGVHRLRHGPLEGDEGGTNIESVFPSRSHSPTPVTYNQQNKDQALEVIFGKRFRHRPVFVRMRQTRCRSPTLCTSPIRYTPRSTSPTNLQKSVRDGHYLAAYTS</sequence>
<reference evidence="1 2" key="1">
    <citation type="journal article" date="2014" name="BMC Genomics">
        <title>Genome sequencing of four Aureobasidium pullulans varieties: biotechnological potential, stress tolerance, and description of new species.</title>
        <authorList>
            <person name="Gostin Ar C."/>
            <person name="Ohm R.A."/>
            <person name="Kogej T."/>
            <person name="Sonjak S."/>
            <person name="Turk M."/>
            <person name="Zajc J."/>
            <person name="Zalar P."/>
            <person name="Grube M."/>
            <person name="Sun H."/>
            <person name="Han J."/>
            <person name="Sharma A."/>
            <person name="Chiniquy J."/>
            <person name="Ngan C.Y."/>
            <person name="Lipzen A."/>
            <person name="Barry K."/>
            <person name="Grigoriev I.V."/>
            <person name="Gunde-Cimerman N."/>
        </authorList>
    </citation>
    <scope>NUCLEOTIDE SEQUENCE [LARGE SCALE GENOMIC DNA]</scope>
    <source>
        <strain evidence="1 2">EXF-150</strain>
    </source>
</reference>
<proteinExistence type="predicted"/>
<dbReference type="AlphaFoldDB" id="A0A074X6R2"/>
<dbReference type="Pfam" id="PF10906">
    <property type="entry name" value="Mrx7"/>
    <property type="match status" value="1"/>
</dbReference>
<dbReference type="EMBL" id="KL584994">
    <property type="protein sequence ID" value="KEQ81078.1"/>
    <property type="molecule type" value="Genomic_DNA"/>
</dbReference>
<organism evidence="1 2">
    <name type="scientific">Aureobasidium pullulans EXF-150</name>
    <dbReference type="NCBI Taxonomy" id="1043002"/>
    <lineage>
        <taxon>Eukaryota</taxon>
        <taxon>Fungi</taxon>
        <taxon>Dikarya</taxon>
        <taxon>Ascomycota</taxon>
        <taxon>Pezizomycotina</taxon>
        <taxon>Dothideomycetes</taxon>
        <taxon>Dothideomycetidae</taxon>
        <taxon>Dothideales</taxon>
        <taxon>Saccotheciaceae</taxon>
        <taxon>Aureobasidium</taxon>
    </lineage>
</organism>
<evidence type="ECO:0000313" key="1">
    <source>
        <dbReference type="EMBL" id="KEQ81078.1"/>
    </source>
</evidence>
<accession>A0A074X6R2</accession>